<name>A0A423II49_9PSED</name>
<gene>
    <name evidence="2" type="ORF">BK660_05465</name>
</gene>
<reference evidence="2 3" key="1">
    <citation type="submission" date="2016-10" db="EMBL/GenBank/DDBJ databases">
        <title>Comparative genome analysis of multiple Pseudomonas spp. focuses on biocontrol and plant growth promoting traits.</title>
        <authorList>
            <person name="Tao X.-Y."/>
            <person name="Taylor C.G."/>
        </authorList>
    </citation>
    <scope>NUCLEOTIDE SEQUENCE [LARGE SCALE GENOMIC DNA]</scope>
    <source>
        <strain evidence="2 3">38D7</strain>
    </source>
</reference>
<comment type="caution">
    <text evidence="2">The sequence shown here is derived from an EMBL/GenBank/DDBJ whole genome shotgun (WGS) entry which is preliminary data.</text>
</comment>
<feature type="compositionally biased region" description="Basic and acidic residues" evidence="1">
    <location>
        <begin position="71"/>
        <end position="82"/>
    </location>
</feature>
<evidence type="ECO:0000313" key="3">
    <source>
        <dbReference type="Proteomes" id="UP000285636"/>
    </source>
</evidence>
<dbReference type="EMBL" id="MOBK01000001">
    <property type="protein sequence ID" value="RON25111.1"/>
    <property type="molecule type" value="Genomic_DNA"/>
</dbReference>
<protein>
    <submittedName>
        <fullName evidence="2">Uncharacterized protein</fullName>
    </submittedName>
</protein>
<evidence type="ECO:0000256" key="1">
    <source>
        <dbReference type="SAM" id="MobiDB-lite"/>
    </source>
</evidence>
<dbReference type="Proteomes" id="UP000285636">
    <property type="component" value="Unassembled WGS sequence"/>
</dbReference>
<feature type="region of interest" description="Disordered" evidence="1">
    <location>
        <begin position="57"/>
        <end position="88"/>
    </location>
</feature>
<feature type="compositionally biased region" description="Polar residues" evidence="1">
    <location>
        <begin position="61"/>
        <end position="70"/>
    </location>
</feature>
<evidence type="ECO:0000313" key="2">
    <source>
        <dbReference type="EMBL" id="RON25111.1"/>
    </source>
</evidence>
<sequence length="88" mass="10247">MRSFRVIETADDDDQKMSAFANASTCRVSIISQHLVDNLDCTPFKVIDKVPRTRRYRTKQAQRTLRNALSDTDRPNDMENTRSWELVV</sequence>
<accession>A0A423II49</accession>
<dbReference type="AlphaFoldDB" id="A0A423II49"/>
<proteinExistence type="predicted"/>
<organism evidence="2 3">
    <name type="scientific">Pseudomonas brassicacearum</name>
    <dbReference type="NCBI Taxonomy" id="930166"/>
    <lineage>
        <taxon>Bacteria</taxon>
        <taxon>Pseudomonadati</taxon>
        <taxon>Pseudomonadota</taxon>
        <taxon>Gammaproteobacteria</taxon>
        <taxon>Pseudomonadales</taxon>
        <taxon>Pseudomonadaceae</taxon>
        <taxon>Pseudomonas</taxon>
    </lineage>
</organism>